<dbReference type="SUPFAM" id="SSF82199">
    <property type="entry name" value="SET domain"/>
    <property type="match status" value="1"/>
</dbReference>
<comment type="caution">
    <text evidence="2">The sequence shown here is derived from an EMBL/GenBank/DDBJ whole genome shotgun (WGS) entry which is preliminary data.</text>
</comment>
<sequence length="390" mass="43099">MTSVGHSRWRLPMSEIFAVKETASSGRAIVTQINAPPGCHLLTTESKHSPIAHVILRPYRRAVCAWCFLYDRGRQWKIRDLAEGMAFCSIQCRTHWHANNDTVCREAFRAIETSIKGQATRQNHGAMEESTYEGSAFVEGSASPDSVDEAWAMVKEQGTAVVRARTATKPSKAQRAIVGHAADLTSDPDILSYVLSGILATYRSGGSHSDGNGCVISIDAEDLLPSLFELVPDEKVFVENHMTPSPLDDYTSTYLLLLALLPATLLPLIAPKLVINLASRAAHNAFSIRPEGTTDGDQSGEFLGWGVWPEASFFNHSCRPNVRKDRIGRLWSFTVDIDAGKTVQQGQQLCITYLGGDERDLDVAERRKKLQEQWGFRCLCDRCLEESGES</sequence>
<dbReference type="InterPro" id="IPR046341">
    <property type="entry name" value="SET_dom_sf"/>
</dbReference>
<evidence type="ECO:0000259" key="1">
    <source>
        <dbReference type="PROSITE" id="PS50280"/>
    </source>
</evidence>
<dbReference type="CDD" id="cd20071">
    <property type="entry name" value="SET_SMYD"/>
    <property type="match status" value="1"/>
</dbReference>
<dbReference type="PROSITE" id="PS50280">
    <property type="entry name" value="SET"/>
    <property type="match status" value="1"/>
</dbReference>
<organism evidence="2 3">
    <name type="scientific">Lithohypha guttulata</name>
    <dbReference type="NCBI Taxonomy" id="1690604"/>
    <lineage>
        <taxon>Eukaryota</taxon>
        <taxon>Fungi</taxon>
        <taxon>Dikarya</taxon>
        <taxon>Ascomycota</taxon>
        <taxon>Pezizomycotina</taxon>
        <taxon>Eurotiomycetes</taxon>
        <taxon>Chaetothyriomycetidae</taxon>
        <taxon>Chaetothyriales</taxon>
        <taxon>Trichomeriaceae</taxon>
        <taxon>Lithohypha</taxon>
    </lineage>
</organism>
<dbReference type="EMBL" id="JAVRRG010000224">
    <property type="protein sequence ID" value="KAK5077429.1"/>
    <property type="molecule type" value="Genomic_DNA"/>
</dbReference>
<dbReference type="Pfam" id="PF00856">
    <property type="entry name" value="SET"/>
    <property type="match status" value="1"/>
</dbReference>
<dbReference type="InterPro" id="IPR050869">
    <property type="entry name" value="H3K4_H4K5_MeTrfase"/>
</dbReference>
<gene>
    <name evidence="2" type="primary">SET6</name>
    <name evidence="2" type="ORF">LTR24_009643</name>
</gene>
<evidence type="ECO:0000313" key="3">
    <source>
        <dbReference type="Proteomes" id="UP001345013"/>
    </source>
</evidence>
<keyword evidence="3" id="KW-1185">Reference proteome</keyword>
<dbReference type="PANTHER" id="PTHR12197:SF294">
    <property type="entry name" value="POTENTIAL PROTEIN LYSINE METHYLTRANSFERASE SET6"/>
    <property type="match status" value="1"/>
</dbReference>
<dbReference type="Gene3D" id="2.170.270.10">
    <property type="entry name" value="SET domain"/>
    <property type="match status" value="1"/>
</dbReference>
<feature type="domain" description="SET" evidence="1">
    <location>
        <begin position="15"/>
        <end position="354"/>
    </location>
</feature>
<dbReference type="Proteomes" id="UP001345013">
    <property type="component" value="Unassembled WGS sequence"/>
</dbReference>
<proteinExistence type="predicted"/>
<name>A0ABR0JWK6_9EURO</name>
<reference evidence="2 3" key="1">
    <citation type="submission" date="2023-08" db="EMBL/GenBank/DDBJ databases">
        <title>Black Yeasts Isolated from many extreme environments.</title>
        <authorList>
            <person name="Coleine C."/>
            <person name="Stajich J.E."/>
            <person name="Selbmann L."/>
        </authorList>
    </citation>
    <scope>NUCLEOTIDE SEQUENCE [LARGE SCALE GENOMIC DNA]</scope>
    <source>
        <strain evidence="2 3">CCFEE 5885</strain>
    </source>
</reference>
<dbReference type="PANTHER" id="PTHR12197">
    <property type="entry name" value="HISTONE-LYSINE N-METHYLTRANSFERASE SMYD"/>
    <property type="match status" value="1"/>
</dbReference>
<accession>A0ABR0JWK6</accession>
<evidence type="ECO:0000313" key="2">
    <source>
        <dbReference type="EMBL" id="KAK5077429.1"/>
    </source>
</evidence>
<protein>
    <submittedName>
        <fullName evidence="2">Histone-lysine N-methyltransferase set-6</fullName>
    </submittedName>
</protein>
<dbReference type="InterPro" id="IPR001214">
    <property type="entry name" value="SET_dom"/>
</dbReference>